<keyword evidence="2" id="KW-1185">Reference proteome</keyword>
<organism evidence="1 2">
    <name type="scientific">Colocasia esculenta</name>
    <name type="common">Wild taro</name>
    <name type="synonym">Arum esculentum</name>
    <dbReference type="NCBI Taxonomy" id="4460"/>
    <lineage>
        <taxon>Eukaryota</taxon>
        <taxon>Viridiplantae</taxon>
        <taxon>Streptophyta</taxon>
        <taxon>Embryophyta</taxon>
        <taxon>Tracheophyta</taxon>
        <taxon>Spermatophyta</taxon>
        <taxon>Magnoliopsida</taxon>
        <taxon>Liliopsida</taxon>
        <taxon>Araceae</taxon>
        <taxon>Aroideae</taxon>
        <taxon>Colocasieae</taxon>
        <taxon>Colocasia</taxon>
    </lineage>
</organism>
<reference evidence="1" key="1">
    <citation type="submission" date="2017-07" db="EMBL/GenBank/DDBJ databases">
        <title>Taro Niue Genome Assembly and Annotation.</title>
        <authorList>
            <person name="Atibalentja N."/>
            <person name="Keating K."/>
            <person name="Fields C.J."/>
        </authorList>
    </citation>
    <scope>NUCLEOTIDE SEQUENCE</scope>
    <source>
        <strain evidence="1">Niue_2</strain>
        <tissue evidence="1">Leaf</tissue>
    </source>
</reference>
<dbReference type="AlphaFoldDB" id="A0A843XB67"/>
<accession>A0A843XB67</accession>
<evidence type="ECO:0000313" key="2">
    <source>
        <dbReference type="Proteomes" id="UP000652761"/>
    </source>
</evidence>
<dbReference type="Proteomes" id="UP000652761">
    <property type="component" value="Unassembled WGS sequence"/>
</dbReference>
<protein>
    <submittedName>
        <fullName evidence="1">Uncharacterized protein</fullName>
    </submittedName>
</protein>
<proteinExistence type="predicted"/>
<comment type="caution">
    <text evidence="1">The sequence shown here is derived from an EMBL/GenBank/DDBJ whole genome shotgun (WGS) entry which is preliminary data.</text>
</comment>
<sequence>MSLHLVGVMWRSSWRLGSRRSPTPSRFSSPSRLLRPAQTVHLNLTKEQPYVKTGKVWSVIQSTVHSLSDSGADPMNATAR</sequence>
<gene>
    <name evidence="1" type="ORF">Taro_049501</name>
</gene>
<name>A0A843XB67_COLES</name>
<dbReference type="EMBL" id="NMUH01007054">
    <property type="protein sequence ID" value="MQM16543.1"/>
    <property type="molecule type" value="Genomic_DNA"/>
</dbReference>
<evidence type="ECO:0000313" key="1">
    <source>
        <dbReference type="EMBL" id="MQM16543.1"/>
    </source>
</evidence>